<dbReference type="Gene3D" id="2.30.110.10">
    <property type="entry name" value="Electron Transport, Fmn-binding Protein, Chain A"/>
    <property type="match status" value="1"/>
</dbReference>
<keyword evidence="2" id="KW-1185">Reference proteome</keyword>
<reference evidence="2" key="2">
    <citation type="submission" date="2016-04" db="EMBL/GenBank/DDBJ databases">
        <title>Planomonospora sphaerica JCM9374 whole genome shotgun sequence.</title>
        <authorList>
            <person name="Suzuki T."/>
            <person name="Dohra H."/>
            <person name="Kodani S."/>
        </authorList>
    </citation>
    <scope>NUCLEOTIDE SEQUENCE [LARGE SCALE GENOMIC DNA]</scope>
    <source>
        <strain evidence="2">JCM 9374</strain>
    </source>
</reference>
<evidence type="ECO:0000313" key="1">
    <source>
        <dbReference type="EMBL" id="GAT69839.1"/>
    </source>
</evidence>
<dbReference type="InterPro" id="IPR024747">
    <property type="entry name" value="Pyridox_Oxase-rel"/>
</dbReference>
<evidence type="ECO:0000313" key="2">
    <source>
        <dbReference type="Proteomes" id="UP000077701"/>
    </source>
</evidence>
<dbReference type="Pfam" id="PF12900">
    <property type="entry name" value="Pyridox_ox_2"/>
    <property type="match status" value="1"/>
</dbReference>
<sequence>MKVDSTDLRVLSRAESMQLLASAPLGRIVFTDRALPAIQPVNYALDGERLVIRTRAGSKLAAAVRDAVVALEADAFDEAGRTGWSVTVIGHACAVPEGREEFSRLAHLPLAPWMPRDGQRPEHRDHYIVLPVEQISGRRVEAYF</sequence>
<dbReference type="SUPFAM" id="SSF50475">
    <property type="entry name" value="FMN-binding split barrel"/>
    <property type="match status" value="1"/>
</dbReference>
<organism evidence="1 2">
    <name type="scientific">Planomonospora sphaerica</name>
    <dbReference type="NCBI Taxonomy" id="161355"/>
    <lineage>
        <taxon>Bacteria</taxon>
        <taxon>Bacillati</taxon>
        <taxon>Actinomycetota</taxon>
        <taxon>Actinomycetes</taxon>
        <taxon>Streptosporangiales</taxon>
        <taxon>Streptosporangiaceae</taxon>
        <taxon>Planomonospora</taxon>
    </lineage>
</organism>
<dbReference type="InterPro" id="IPR012349">
    <property type="entry name" value="Split_barrel_FMN-bd"/>
</dbReference>
<dbReference type="EMBL" id="BDCX01000015">
    <property type="protein sequence ID" value="GAT69839.1"/>
    <property type="molecule type" value="Genomic_DNA"/>
</dbReference>
<dbReference type="Proteomes" id="UP000077701">
    <property type="component" value="Unassembled WGS sequence"/>
</dbReference>
<gene>
    <name evidence="1" type="ORF">PS9374_05519</name>
</gene>
<proteinExistence type="predicted"/>
<dbReference type="RefSeq" id="WP_068901601.1">
    <property type="nucleotide sequence ID" value="NZ_BDCX01000015.1"/>
</dbReference>
<comment type="caution">
    <text evidence="1">The sequence shown here is derived from an EMBL/GenBank/DDBJ whole genome shotgun (WGS) entry which is preliminary data.</text>
</comment>
<protein>
    <submittedName>
        <fullName evidence="1">Pyridoxamine 5'-phosphate oxidase</fullName>
    </submittedName>
</protein>
<dbReference type="AlphaFoldDB" id="A0A171DLR3"/>
<accession>A0A171DLR3</accession>
<name>A0A171DLR3_9ACTN</name>
<dbReference type="STRING" id="161355.PS9374_05519"/>
<dbReference type="OrthoDB" id="3212118at2"/>
<reference evidence="1 2" key="1">
    <citation type="journal article" date="2016" name="Genome Announc.">
        <title>Draft Genome Sequence of Planomonospora sphaerica JCM9374, a Rare Actinomycete.</title>
        <authorList>
            <person name="Dohra H."/>
            <person name="Suzuki T."/>
            <person name="Inoue Y."/>
            <person name="Kodani S."/>
        </authorList>
    </citation>
    <scope>NUCLEOTIDE SEQUENCE [LARGE SCALE GENOMIC DNA]</scope>
    <source>
        <strain evidence="1 2">JCM 9374</strain>
    </source>
</reference>